<protein>
    <submittedName>
        <fullName evidence="1">Uncharacterized protein</fullName>
    </submittedName>
</protein>
<dbReference type="Proteomes" id="UP000078542">
    <property type="component" value="Unassembled WGS sequence"/>
</dbReference>
<evidence type="ECO:0000313" key="1">
    <source>
        <dbReference type="EMBL" id="KYN50275.1"/>
    </source>
</evidence>
<feature type="non-terminal residue" evidence="1">
    <location>
        <position position="1"/>
    </location>
</feature>
<dbReference type="PROSITE" id="PS00141">
    <property type="entry name" value="ASP_PROTEASE"/>
    <property type="match status" value="1"/>
</dbReference>
<dbReference type="SUPFAM" id="SSF50630">
    <property type="entry name" value="Acid proteases"/>
    <property type="match status" value="1"/>
</dbReference>
<dbReference type="EMBL" id="LKEX01017747">
    <property type="protein sequence ID" value="KYN50275.1"/>
    <property type="molecule type" value="Genomic_DNA"/>
</dbReference>
<organism evidence="1 2">
    <name type="scientific">Cyphomyrmex costatus</name>
    <dbReference type="NCBI Taxonomy" id="456900"/>
    <lineage>
        <taxon>Eukaryota</taxon>
        <taxon>Metazoa</taxon>
        <taxon>Ecdysozoa</taxon>
        <taxon>Arthropoda</taxon>
        <taxon>Hexapoda</taxon>
        <taxon>Insecta</taxon>
        <taxon>Pterygota</taxon>
        <taxon>Neoptera</taxon>
        <taxon>Endopterygota</taxon>
        <taxon>Hymenoptera</taxon>
        <taxon>Apocrita</taxon>
        <taxon>Aculeata</taxon>
        <taxon>Formicoidea</taxon>
        <taxon>Formicidae</taxon>
        <taxon>Myrmicinae</taxon>
        <taxon>Cyphomyrmex</taxon>
    </lineage>
</organism>
<dbReference type="InterPro" id="IPR021109">
    <property type="entry name" value="Peptidase_aspartic_dom_sf"/>
</dbReference>
<dbReference type="AlphaFoldDB" id="A0A151K2C2"/>
<dbReference type="GO" id="GO:0006508">
    <property type="term" value="P:proteolysis"/>
    <property type="evidence" value="ECO:0007669"/>
    <property type="project" value="InterPro"/>
</dbReference>
<name>A0A151K2C2_9HYME</name>
<sequence>VTGHHTNGLRLITLPIKEMKKGRINILFDTGATLTLIKNQNYWKNKGNNIDRRQRSTTKDVKDDFPIDYAGILGMDFLQKHKINNDQKTYLQVDGVTLCCTSRCNKILIWDSIRSKGWNPRGKTRKVVKIVEQTHTAPHFY</sequence>
<evidence type="ECO:0000313" key="2">
    <source>
        <dbReference type="Proteomes" id="UP000078542"/>
    </source>
</evidence>
<comment type="caution">
    <text evidence="1">The sequence shown here is derived from an EMBL/GenBank/DDBJ whole genome shotgun (WGS) entry which is preliminary data.</text>
</comment>
<proteinExistence type="predicted"/>
<dbReference type="InterPro" id="IPR001969">
    <property type="entry name" value="Aspartic_peptidase_AS"/>
</dbReference>
<reference evidence="1 2" key="1">
    <citation type="submission" date="2016-03" db="EMBL/GenBank/DDBJ databases">
        <title>Cyphomyrmex costatus WGS genome.</title>
        <authorList>
            <person name="Nygaard S."/>
            <person name="Hu H."/>
            <person name="Boomsma J."/>
            <person name="Zhang G."/>
        </authorList>
    </citation>
    <scope>NUCLEOTIDE SEQUENCE [LARGE SCALE GENOMIC DNA]</scope>
    <source>
        <strain evidence="1">MS0001</strain>
        <tissue evidence="1">Whole body</tissue>
    </source>
</reference>
<gene>
    <name evidence="1" type="ORF">ALC62_08908</name>
</gene>
<accession>A0A151K2C2</accession>
<keyword evidence="2" id="KW-1185">Reference proteome</keyword>
<dbReference type="GO" id="GO:0004190">
    <property type="term" value="F:aspartic-type endopeptidase activity"/>
    <property type="evidence" value="ECO:0007669"/>
    <property type="project" value="InterPro"/>
</dbReference>